<name>A0ABS4KU62_9CLOT</name>
<dbReference type="InterPro" id="IPR050438">
    <property type="entry name" value="LMW_PTPase"/>
</dbReference>
<evidence type="ECO:0000259" key="4">
    <source>
        <dbReference type="SMART" id="SM00226"/>
    </source>
</evidence>
<dbReference type="InterPro" id="IPR036196">
    <property type="entry name" value="Ptyr_pPase_sf"/>
</dbReference>
<evidence type="ECO:0000256" key="2">
    <source>
        <dbReference type="ARBA" id="ARBA00022801"/>
    </source>
</evidence>
<feature type="domain" description="Phosphotyrosine protein phosphatase I" evidence="4">
    <location>
        <begin position="2"/>
        <end position="144"/>
    </location>
</feature>
<dbReference type="CDD" id="cd16344">
    <property type="entry name" value="LMWPAP"/>
    <property type="match status" value="1"/>
</dbReference>
<dbReference type="GO" id="GO:0004725">
    <property type="term" value="F:protein tyrosine phosphatase activity"/>
    <property type="evidence" value="ECO:0007669"/>
    <property type="project" value="UniProtKB-EC"/>
</dbReference>
<sequence>MKKILFVCTGNTCRSCMAEAIFNKFCDIDEVIAESAGISVVPNSKASLNSSKVIKEFIEVDISNRKAVGLTENIMKDADLILSMTEYIKYKLIENFKDFHDKIFTLKEIVCLNGDITDPFGGDMRIYRSTYKEIEDSILLLLKKIKEDTGIA</sequence>
<dbReference type="InterPro" id="IPR017867">
    <property type="entry name" value="Tyr_phospatase_low_mol_wt"/>
</dbReference>
<gene>
    <name evidence="5" type="ORF">J2Z42_001044</name>
</gene>
<evidence type="ECO:0000313" key="5">
    <source>
        <dbReference type="EMBL" id="MBP2032379.1"/>
    </source>
</evidence>
<keyword evidence="3" id="KW-0904">Protein phosphatase</keyword>
<evidence type="ECO:0000256" key="1">
    <source>
        <dbReference type="ARBA" id="ARBA00011063"/>
    </source>
</evidence>
<dbReference type="PRINTS" id="PR00719">
    <property type="entry name" value="LMWPTPASE"/>
</dbReference>
<evidence type="ECO:0000256" key="3">
    <source>
        <dbReference type="ARBA" id="ARBA00022912"/>
    </source>
</evidence>
<proteinExistence type="inferred from homology"/>
<dbReference type="SMART" id="SM00226">
    <property type="entry name" value="LMWPc"/>
    <property type="match status" value="1"/>
</dbReference>
<dbReference type="EMBL" id="JAGGLM010000004">
    <property type="protein sequence ID" value="MBP2032379.1"/>
    <property type="molecule type" value="Genomic_DNA"/>
</dbReference>
<dbReference type="InterPro" id="IPR023485">
    <property type="entry name" value="Ptyr_pPase"/>
</dbReference>
<dbReference type="EC" id="3.1.3.48" evidence="5"/>
<dbReference type="Pfam" id="PF01451">
    <property type="entry name" value="LMWPc"/>
    <property type="match status" value="1"/>
</dbReference>
<dbReference type="SUPFAM" id="SSF52788">
    <property type="entry name" value="Phosphotyrosine protein phosphatases I"/>
    <property type="match status" value="1"/>
</dbReference>
<comment type="caution">
    <text evidence="5">The sequence shown here is derived from an EMBL/GenBank/DDBJ whole genome shotgun (WGS) entry which is preliminary data.</text>
</comment>
<accession>A0ABS4KU62</accession>
<dbReference type="PANTHER" id="PTHR11717:SF31">
    <property type="entry name" value="LOW MOLECULAR WEIGHT PROTEIN-TYROSINE-PHOSPHATASE ETP-RELATED"/>
    <property type="match status" value="1"/>
</dbReference>
<dbReference type="RefSeq" id="WP_209701487.1">
    <property type="nucleotide sequence ID" value="NZ_JAGGLM010000004.1"/>
</dbReference>
<keyword evidence="6" id="KW-1185">Reference proteome</keyword>
<organism evidence="5 6">
    <name type="scientific">Clostridium algifaecis</name>
    <dbReference type="NCBI Taxonomy" id="1472040"/>
    <lineage>
        <taxon>Bacteria</taxon>
        <taxon>Bacillati</taxon>
        <taxon>Bacillota</taxon>
        <taxon>Clostridia</taxon>
        <taxon>Eubacteriales</taxon>
        <taxon>Clostridiaceae</taxon>
        <taxon>Clostridium</taxon>
    </lineage>
</organism>
<comment type="similarity">
    <text evidence="1">Belongs to the low molecular weight phosphotyrosine protein phosphatase family.</text>
</comment>
<dbReference type="Gene3D" id="3.40.50.2300">
    <property type="match status" value="1"/>
</dbReference>
<evidence type="ECO:0000313" key="6">
    <source>
        <dbReference type="Proteomes" id="UP001519307"/>
    </source>
</evidence>
<reference evidence="5 6" key="1">
    <citation type="submission" date="2021-03" db="EMBL/GenBank/DDBJ databases">
        <title>Genomic Encyclopedia of Type Strains, Phase IV (KMG-IV): sequencing the most valuable type-strain genomes for metagenomic binning, comparative biology and taxonomic classification.</title>
        <authorList>
            <person name="Goeker M."/>
        </authorList>
    </citation>
    <scope>NUCLEOTIDE SEQUENCE [LARGE SCALE GENOMIC DNA]</scope>
    <source>
        <strain evidence="5 6">DSM 28783</strain>
    </source>
</reference>
<protein>
    <submittedName>
        <fullName evidence="5">Protein-tyrosine phosphatase</fullName>
        <ecNumber evidence="5">3.1.3.48</ecNumber>
    </submittedName>
</protein>
<dbReference type="PANTHER" id="PTHR11717">
    <property type="entry name" value="LOW MOLECULAR WEIGHT PROTEIN TYROSINE PHOSPHATASE"/>
    <property type="match status" value="1"/>
</dbReference>
<keyword evidence="2 5" id="KW-0378">Hydrolase</keyword>
<dbReference type="Proteomes" id="UP001519307">
    <property type="component" value="Unassembled WGS sequence"/>
</dbReference>